<dbReference type="Proteomes" id="UP001153269">
    <property type="component" value="Unassembled WGS sequence"/>
</dbReference>
<feature type="region of interest" description="Disordered" evidence="2">
    <location>
        <begin position="25"/>
        <end position="146"/>
    </location>
</feature>
<sequence length="320" mass="35293">MVFFPRTGLEELSVRGRHISERINKNLLTPSDNTSQTGTGNKEVVSPVAASDNFKSLRPRFSVSRSGPEDGQPSALTQSAEERVEAGGVARPESTEEPVEAGGAARPENAEERVEAGGAARSENAEERVEAGGAARPESPEERAAGAVLSAKHDPIYGTLAPDLFKRRKFFVLRPGTLNQGIKDVEALVDKEVDGSIHGIWLMAEVDHWNNEKERIVMITDNSLLIFKYDFVMFNCDQVQRIPLNFVDRLTHGPFSFPKRSILREDSDRKRRASIRRLRGGEGDTGRGAAQGRRDQPGTRGAAEVKRGWQRDECAERFSG</sequence>
<protein>
    <recommendedName>
        <fullName evidence="3">HSac2 domain-containing protein</fullName>
    </recommendedName>
</protein>
<reference evidence="4" key="1">
    <citation type="submission" date="2020-03" db="EMBL/GenBank/DDBJ databases">
        <authorList>
            <person name="Weist P."/>
        </authorList>
    </citation>
    <scope>NUCLEOTIDE SEQUENCE</scope>
</reference>
<dbReference type="InterPro" id="IPR022158">
    <property type="entry name" value="Inositol_phosphatase"/>
</dbReference>
<evidence type="ECO:0000313" key="5">
    <source>
        <dbReference type="Proteomes" id="UP001153269"/>
    </source>
</evidence>
<dbReference type="EMBL" id="CADEAL010000002">
    <property type="protein sequence ID" value="CAB1412407.1"/>
    <property type="molecule type" value="Genomic_DNA"/>
</dbReference>
<dbReference type="PANTHER" id="PTHR31108:SF6">
    <property type="entry name" value="TUMOR PROTEIN P63-REGULATED GENE 1 PROTEIN"/>
    <property type="match status" value="1"/>
</dbReference>
<keyword evidence="5" id="KW-1185">Reference proteome</keyword>
<comment type="similarity">
    <text evidence="1">Belongs to the TPRG1 family.</text>
</comment>
<dbReference type="InterPro" id="IPR040242">
    <property type="entry name" value="TPRG1-like"/>
</dbReference>
<dbReference type="InterPro" id="IPR034753">
    <property type="entry name" value="hSac2"/>
</dbReference>
<dbReference type="Pfam" id="PF12456">
    <property type="entry name" value="hSac2"/>
    <property type="match status" value="1"/>
</dbReference>
<name>A0A9N7TG87_PLEPL</name>
<evidence type="ECO:0000256" key="2">
    <source>
        <dbReference type="SAM" id="MobiDB-lite"/>
    </source>
</evidence>
<feature type="domain" description="HSac2" evidence="3">
    <location>
        <begin position="172"/>
        <end position="320"/>
    </location>
</feature>
<feature type="compositionally biased region" description="Basic and acidic residues" evidence="2">
    <location>
        <begin position="292"/>
        <end position="320"/>
    </location>
</feature>
<evidence type="ECO:0000256" key="1">
    <source>
        <dbReference type="ARBA" id="ARBA00009163"/>
    </source>
</evidence>
<evidence type="ECO:0000259" key="3">
    <source>
        <dbReference type="PROSITE" id="PS51791"/>
    </source>
</evidence>
<dbReference type="AlphaFoldDB" id="A0A9N7TG87"/>
<comment type="caution">
    <text evidence="4">The sequence shown here is derived from an EMBL/GenBank/DDBJ whole genome shotgun (WGS) entry which is preliminary data.</text>
</comment>
<feature type="non-terminal residue" evidence="4">
    <location>
        <position position="1"/>
    </location>
</feature>
<feature type="region of interest" description="Disordered" evidence="2">
    <location>
        <begin position="274"/>
        <end position="320"/>
    </location>
</feature>
<dbReference type="GO" id="GO:0005737">
    <property type="term" value="C:cytoplasm"/>
    <property type="evidence" value="ECO:0007669"/>
    <property type="project" value="TreeGrafter"/>
</dbReference>
<feature type="compositionally biased region" description="Polar residues" evidence="2">
    <location>
        <begin position="26"/>
        <end position="40"/>
    </location>
</feature>
<organism evidence="4 5">
    <name type="scientific">Pleuronectes platessa</name>
    <name type="common">European plaice</name>
    <dbReference type="NCBI Taxonomy" id="8262"/>
    <lineage>
        <taxon>Eukaryota</taxon>
        <taxon>Metazoa</taxon>
        <taxon>Chordata</taxon>
        <taxon>Craniata</taxon>
        <taxon>Vertebrata</taxon>
        <taxon>Euteleostomi</taxon>
        <taxon>Actinopterygii</taxon>
        <taxon>Neopterygii</taxon>
        <taxon>Teleostei</taxon>
        <taxon>Neoteleostei</taxon>
        <taxon>Acanthomorphata</taxon>
        <taxon>Carangaria</taxon>
        <taxon>Pleuronectiformes</taxon>
        <taxon>Pleuronectoidei</taxon>
        <taxon>Pleuronectidae</taxon>
        <taxon>Pleuronectes</taxon>
    </lineage>
</organism>
<evidence type="ECO:0000313" key="4">
    <source>
        <dbReference type="EMBL" id="CAB1412407.1"/>
    </source>
</evidence>
<dbReference type="PANTHER" id="PTHR31108">
    <property type="entry name" value="TUMOR PROTEIN P63-REGULATED GENE 1-LIKE PROTEIN"/>
    <property type="match status" value="1"/>
</dbReference>
<accession>A0A9N7TG87</accession>
<gene>
    <name evidence="4" type="ORF">PLEPLA_LOCUS98</name>
</gene>
<proteinExistence type="inferred from homology"/>
<dbReference type="PROSITE" id="PS51791">
    <property type="entry name" value="HSAC2"/>
    <property type="match status" value="1"/>
</dbReference>